<dbReference type="InterPro" id="IPR003821">
    <property type="entry name" value="DXP_reductoisomerase"/>
</dbReference>
<feature type="binding site" evidence="9">
    <location>
        <position position="228"/>
    </location>
    <ligand>
        <name>1-deoxy-D-xylulose 5-phosphate</name>
        <dbReference type="ChEBI" id="CHEBI:57792"/>
    </ligand>
</feature>
<feature type="binding site" evidence="9">
    <location>
        <position position="126"/>
    </location>
    <ligand>
        <name>1-deoxy-D-xylulose 5-phosphate</name>
        <dbReference type="ChEBI" id="CHEBI:57792"/>
    </ligand>
</feature>
<dbReference type="GO" id="GO:0016853">
    <property type="term" value="F:isomerase activity"/>
    <property type="evidence" value="ECO:0007669"/>
    <property type="project" value="UniProtKB-KW"/>
</dbReference>
<dbReference type="SUPFAM" id="SSF69055">
    <property type="entry name" value="1-deoxy-D-xylulose-5-phosphate reductoisomerase, C-terminal domain"/>
    <property type="match status" value="1"/>
</dbReference>
<feature type="binding site" evidence="9">
    <location>
        <position position="152"/>
    </location>
    <ligand>
        <name>1-deoxy-D-xylulose 5-phosphate</name>
        <dbReference type="ChEBI" id="CHEBI:57792"/>
    </ligand>
</feature>
<feature type="binding site" evidence="9">
    <location>
        <position position="38"/>
    </location>
    <ligand>
        <name>NADPH</name>
        <dbReference type="ChEBI" id="CHEBI:57783"/>
    </ligand>
</feature>
<keyword evidence="5 9" id="KW-0560">Oxidoreductase</keyword>
<proteinExistence type="inferred from homology"/>
<gene>
    <name evidence="9" type="primary">dxr</name>
    <name evidence="13" type="ORF">PTE30175_03334</name>
</gene>
<accession>A0A5E4WQP0</accession>
<dbReference type="Gene3D" id="1.10.1740.10">
    <property type="match status" value="1"/>
</dbReference>
<evidence type="ECO:0000256" key="1">
    <source>
        <dbReference type="ARBA" id="ARBA00005094"/>
    </source>
</evidence>
<reference evidence="13 14" key="1">
    <citation type="submission" date="2019-08" db="EMBL/GenBank/DDBJ databases">
        <authorList>
            <person name="Peeters C."/>
        </authorList>
    </citation>
    <scope>NUCLEOTIDE SEQUENCE [LARGE SCALE GENOMIC DNA]</scope>
    <source>
        <strain evidence="13 14">LMG 30175</strain>
    </source>
</reference>
<dbReference type="InterPro" id="IPR036291">
    <property type="entry name" value="NAD(P)-bd_dom_sf"/>
</dbReference>
<feature type="binding site" evidence="9">
    <location>
        <position position="153"/>
    </location>
    <ligand>
        <name>1-deoxy-D-xylulose 5-phosphate</name>
        <dbReference type="ChEBI" id="CHEBI:57792"/>
    </ligand>
</feature>
<evidence type="ECO:0000259" key="11">
    <source>
        <dbReference type="Pfam" id="PF08436"/>
    </source>
</evidence>
<dbReference type="PANTHER" id="PTHR30525:SF0">
    <property type="entry name" value="1-DEOXY-D-XYLULOSE 5-PHOSPHATE REDUCTOISOMERASE, CHLOROPLASTIC"/>
    <property type="match status" value="1"/>
</dbReference>
<comment type="pathway">
    <text evidence="1 9">Isoprenoid biosynthesis; isopentenyl diphosphate biosynthesis via DXP pathway; isopentenyl diphosphate from 1-deoxy-D-xylulose 5-phosphate: step 1/6.</text>
</comment>
<feature type="binding site" evidence="9">
    <location>
        <position position="227"/>
    </location>
    <ligand>
        <name>1-deoxy-D-xylulose 5-phosphate</name>
        <dbReference type="ChEBI" id="CHEBI:57792"/>
    </ligand>
</feature>
<dbReference type="Pfam" id="PF02670">
    <property type="entry name" value="DXP_reductoisom"/>
    <property type="match status" value="1"/>
</dbReference>
<dbReference type="NCBIfam" id="NF003938">
    <property type="entry name" value="PRK05447.1-1"/>
    <property type="match status" value="1"/>
</dbReference>
<dbReference type="RefSeq" id="WP_150698173.1">
    <property type="nucleotide sequence ID" value="NZ_CABPRZ010000014.1"/>
</dbReference>
<dbReference type="PIRSF" id="PIRSF006205">
    <property type="entry name" value="Dxp_reductismrs"/>
    <property type="match status" value="1"/>
</dbReference>
<sequence length="402" mass="42536">MSQRLVILGSTGSIGVNTLDVVSRHPDRFTVHALSAHRNLERLFEQCVAYRPALAVVADAHGAAELSARLRAADVRTEVRHGAAALVEIAGAAEADTVVAAIVGAAGLNPVLEAARAGKRILLANKEALVLSGALFMATAERAGATLLPLDSEHNAIFQCLPRGAVAGGEGARVLRGVERLVLTASGGPFRERELASLHDVTPDEACAHPNWVMGRKISVDSASMMNKGLEVIEAHWLFGVSAERIEVLIHPQSVIHSMVSYTDGSMLAQLGNPDMRTPIAHALAFPDRIASGVRPLDLAEIGKLTFEAPDLRRFPCLRLAFEALRRAGTAGALLNAANEVAVDAFLAGRIRFTDISQIVEHVLDAVPVGPALSLDDVLDADRRARTLAQTRIAALPAPATS</sequence>
<feature type="domain" description="1-deoxy-D-xylulose 5-phosphate reductoisomerase N-terminal" evidence="10">
    <location>
        <begin position="5"/>
        <end position="133"/>
    </location>
</feature>
<dbReference type="GO" id="GO:0051484">
    <property type="term" value="P:isopentenyl diphosphate biosynthetic process, methylerythritol 4-phosphate pathway involved in terpenoid biosynthetic process"/>
    <property type="evidence" value="ECO:0007669"/>
    <property type="project" value="TreeGrafter"/>
</dbReference>
<keyword evidence="9" id="KW-0460">Magnesium</keyword>
<dbReference type="Pfam" id="PF13288">
    <property type="entry name" value="DXPR_C"/>
    <property type="match status" value="1"/>
</dbReference>
<dbReference type="AlphaFoldDB" id="A0A5E4WQP0"/>
<dbReference type="Gene3D" id="3.40.50.720">
    <property type="entry name" value="NAD(P)-binding Rossmann-like Domain"/>
    <property type="match status" value="1"/>
</dbReference>
<dbReference type="InterPro" id="IPR036169">
    <property type="entry name" value="DXPR_C_sf"/>
</dbReference>
<dbReference type="EC" id="1.1.1.267" evidence="9"/>
<feature type="binding site" evidence="9">
    <location>
        <position position="127"/>
    </location>
    <ligand>
        <name>NADPH</name>
        <dbReference type="ChEBI" id="CHEBI:57783"/>
    </ligand>
</feature>
<comment type="similarity">
    <text evidence="2 9">Belongs to the DXR family.</text>
</comment>
<keyword evidence="6 9" id="KW-0464">Manganese</keyword>
<feature type="binding site" evidence="9">
    <location>
        <position position="215"/>
    </location>
    <ligand>
        <name>NADPH</name>
        <dbReference type="ChEBI" id="CHEBI:57783"/>
    </ligand>
</feature>
<feature type="binding site" evidence="9">
    <location>
        <position position="231"/>
    </location>
    <ligand>
        <name>1-deoxy-D-xylulose 5-phosphate</name>
        <dbReference type="ChEBI" id="CHEBI:57792"/>
    </ligand>
</feature>
<feature type="binding site" evidence="9">
    <location>
        <position position="231"/>
    </location>
    <ligand>
        <name>Mn(2+)</name>
        <dbReference type="ChEBI" id="CHEBI:29035"/>
    </ligand>
</feature>
<feature type="binding site" evidence="9">
    <location>
        <position position="14"/>
    </location>
    <ligand>
        <name>NADPH</name>
        <dbReference type="ChEBI" id="CHEBI:57783"/>
    </ligand>
</feature>
<feature type="domain" description="1-deoxy-D-xylulose 5-phosphate reductoisomerase C-terminal" evidence="11">
    <location>
        <begin position="147"/>
        <end position="239"/>
    </location>
</feature>
<evidence type="ECO:0000256" key="4">
    <source>
        <dbReference type="ARBA" id="ARBA00022857"/>
    </source>
</evidence>
<evidence type="ECO:0000256" key="9">
    <source>
        <dbReference type="HAMAP-Rule" id="MF_00183"/>
    </source>
</evidence>
<name>A0A5E4WQP0_9BURK</name>
<evidence type="ECO:0000256" key="3">
    <source>
        <dbReference type="ARBA" id="ARBA00022723"/>
    </source>
</evidence>
<feature type="binding site" evidence="9">
    <location>
        <position position="39"/>
    </location>
    <ligand>
        <name>NADPH</name>
        <dbReference type="ChEBI" id="CHEBI:57783"/>
    </ligand>
</feature>
<keyword evidence="13" id="KW-0413">Isomerase</keyword>
<feature type="binding site" evidence="9">
    <location>
        <position position="209"/>
    </location>
    <ligand>
        <name>1-deoxy-D-xylulose 5-phosphate</name>
        <dbReference type="ChEBI" id="CHEBI:57792"/>
    </ligand>
</feature>
<organism evidence="13 14">
    <name type="scientific">Pandoraea terrae</name>
    <dbReference type="NCBI Taxonomy" id="1537710"/>
    <lineage>
        <taxon>Bacteria</taxon>
        <taxon>Pseudomonadati</taxon>
        <taxon>Pseudomonadota</taxon>
        <taxon>Betaproteobacteria</taxon>
        <taxon>Burkholderiales</taxon>
        <taxon>Burkholderiaceae</taxon>
        <taxon>Pandoraea</taxon>
    </lineage>
</organism>
<dbReference type="InterPro" id="IPR026877">
    <property type="entry name" value="DXPR_C"/>
</dbReference>
<dbReference type="UniPathway" id="UPA00056">
    <property type="reaction ID" value="UER00092"/>
</dbReference>
<feature type="binding site" evidence="9">
    <location>
        <position position="151"/>
    </location>
    <ligand>
        <name>Mn(2+)</name>
        <dbReference type="ChEBI" id="CHEBI:29035"/>
    </ligand>
</feature>
<dbReference type="PANTHER" id="PTHR30525">
    <property type="entry name" value="1-DEOXY-D-XYLULOSE 5-PHOSPHATE REDUCTOISOMERASE"/>
    <property type="match status" value="1"/>
</dbReference>
<dbReference type="GO" id="GO:0070402">
    <property type="term" value="F:NADPH binding"/>
    <property type="evidence" value="ECO:0007669"/>
    <property type="project" value="InterPro"/>
</dbReference>
<dbReference type="HAMAP" id="MF_00183">
    <property type="entry name" value="DXP_reductoisom"/>
    <property type="match status" value="1"/>
</dbReference>
<dbReference type="OrthoDB" id="9806546at2"/>
<comment type="caution">
    <text evidence="9">Lacks conserved residue(s) required for the propagation of feature annotation.</text>
</comment>
<dbReference type="NCBIfam" id="NF009114">
    <property type="entry name" value="PRK12464.1"/>
    <property type="match status" value="1"/>
</dbReference>
<evidence type="ECO:0000313" key="13">
    <source>
        <dbReference type="EMBL" id="VVE26533.1"/>
    </source>
</evidence>
<comment type="function">
    <text evidence="9">Catalyzes the NADPH-dependent rearrangement and reduction of 1-deoxy-D-xylulose-5-phosphate (DXP) to 2-C-methyl-D-erythritol 4-phosphate (MEP).</text>
</comment>
<feature type="binding site" evidence="9">
    <location>
        <position position="153"/>
    </location>
    <ligand>
        <name>Mn(2+)</name>
        <dbReference type="ChEBI" id="CHEBI:29035"/>
    </ligand>
</feature>
<feature type="binding site" evidence="9">
    <location>
        <position position="186"/>
    </location>
    <ligand>
        <name>1-deoxy-D-xylulose 5-phosphate</name>
        <dbReference type="ChEBI" id="CHEBI:57792"/>
    </ligand>
</feature>
<dbReference type="InterPro" id="IPR013644">
    <property type="entry name" value="DXP_reductoisomerase_C"/>
</dbReference>
<dbReference type="SUPFAM" id="SSF51735">
    <property type="entry name" value="NAD(P)-binding Rossmann-fold domains"/>
    <property type="match status" value="1"/>
</dbReference>
<dbReference type="FunFam" id="3.40.50.720:FF:000045">
    <property type="entry name" value="1-deoxy-D-xylulose 5-phosphate reductoisomerase"/>
    <property type="match status" value="1"/>
</dbReference>
<dbReference type="NCBIfam" id="TIGR00243">
    <property type="entry name" value="Dxr"/>
    <property type="match status" value="1"/>
</dbReference>
<evidence type="ECO:0000259" key="12">
    <source>
        <dbReference type="Pfam" id="PF13288"/>
    </source>
</evidence>
<feature type="binding site" evidence="9">
    <location>
        <position position="12"/>
    </location>
    <ligand>
        <name>NADPH</name>
        <dbReference type="ChEBI" id="CHEBI:57783"/>
    </ligand>
</feature>
<dbReference type="GO" id="GO:0030604">
    <property type="term" value="F:1-deoxy-D-xylulose-5-phosphate reductoisomerase activity"/>
    <property type="evidence" value="ECO:0007669"/>
    <property type="project" value="UniProtKB-UniRule"/>
</dbReference>
<keyword evidence="3 9" id="KW-0479">Metal-binding</keyword>
<dbReference type="SUPFAM" id="SSF55347">
    <property type="entry name" value="Glyceraldehyde-3-phosphate dehydrogenase-like, C-terminal domain"/>
    <property type="match status" value="1"/>
</dbReference>
<comment type="cofactor">
    <cofactor evidence="9">
        <name>Mg(2+)</name>
        <dbReference type="ChEBI" id="CHEBI:18420"/>
    </cofactor>
    <cofactor evidence="9">
        <name>Mn(2+)</name>
        <dbReference type="ChEBI" id="CHEBI:29035"/>
    </cofactor>
</comment>
<feature type="binding site" evidence="9">
    <location>
        <position position="222"/>
    </location>
    <ligand>
        <name>1-deoxy-D-xylulose 5-phosphate</name>
        <dbReference type="ChEBI" id="CHEBI:57792"/>
    </ligand>
</feature>
<evidence type="ECO:0000256" key="5">
    <source>
        <dbReference type="ARBA" id="ARBA00023002"/>
    </source>
</evidence>
<feature type="binding site" evidence="9">
    <location>
        <position position="11"/>
    </location>
    <ligand>
        <name>NADPH</name>
        <dbReference type="ChEBI" id="CHEBI:57783"/>
    </ligand>
</feature>
<keyword evidence="14" id="KW-1185">Reference proteome</keyword>
<evidence type="ECO:0000256" key="6">
    <source>
        <dbReference type="ARBA" id="ARBA00023211"/>
    </source>
</evidence>
<feature type="domain" description="DXP reductoisomerase C-terminal" evidence="12">
    <location>
        <begin position="271"/>
        <end position="387"/>
    </location>
</feature>
<evidence type="ECO:0000256" key="2">
    <source>
        <dbReference type="ARBA" id="ARBA00006825"/>
    </source>
</evidence>
<evidence type="ECO:0000256" key="7">
    <source>
        <dbReference type="ARBA" id="ARBA00023229"/>
    </source>
</evidence>
<dbReference type="GO" id="GO:0030145">
    <property type="term" value="F:manganese ion binding"/>
    <property type="evidence" value="ECO:0007669"/>
    <property type="project" value="TreeGrafter"/>
</dbReference>
<protein>
    <recommendedName>
        <fullName evidence="9">1-deoxy-D-xylulose 5-phosphate reductoisomerase</fullName>
        <shortName evidence="9">DXP reductoisomerase</shortName>
        <ecNumber evidence="9">1.1.1.267</ecNumber>
    </recommendedName>
    <alternativeName>
        <fullName evidence="9">1-deoxyxylulose-5-phosphate reductoisomerase</fullName>
    </alternativeName>
    <alternativeName>
        <fullName evidence="9">2-C-methyl-D-erythritol 4-phosphate synthase</fullName>
    </alternativeName>
</protein>
<feature type="binding site" evidence="9">
    <location>
        <position position="13"/>
    </location>
    <ligand>
        <name>NADPH</name>
        <dbReference type="ChEBI" id="CHEBI:57783"/>
    </ligand>
</feature>
<dbReference type="EMBL" id="CABPRZ010000014">
    <property type="protein sequence ID" value="VVE26533.1"/>
    <property type="molecule type" value="Genomic_DNA"/>
</dbReference>
<keyword evidence="7 9" id="KW-0414">Isoprene biosynthesis</keyword>
<comment type="catalytic activity">
    <reaction evidence="8">
        <text>2-C-methyl-D-erythritol 4-phosphate + NADP(+) = 1-deoxy-D-xylulose 5-phosphate + NADPH + H(+)</text>
        <dbReference type="Rhea" id="RHEA:13717"/>
        <dbReference type="ChEBI" id="CHEBI:15378"/>
        <dbReference type="ChEBI" id="CHEBI:57783"/>
        <dbReference type="ChEBI" id="CHEBI:57792"/>
        <dbReference type="ChEBI" id="CHEBI:58262"/>
        <dbReference type="ChEBI" id="CHEBI:58349"/>
        <dbReference type="EC" id="1.1.1.267"/>
    </reaction>
    <physiologicalReaction direction="right-to-left" evidence="8">
        <dbReference type="Rhea" id="RHEA:13719"/>
    </physiologicalReaction>
</comment>
<evidence type="ECO:0000259" key="10">
    <source>
        <dbReference type="Pfam" id="PF02670"/>
    </source>
</evidence>
<evidence type="ECO:0000313" key="14">
    <source>
        <dbReference type="Proteomes" id="UP000414233"/>
    </source>
</evidence>
<feature type="binding site" evidence="9">
    <location>
        <position position="125"/>
    </location>
    <ligand>
        <name>NADPH</name>
        <dbReference type="ChEBI" id="CHEBI:57783"/>
    </ligand>
</feature>
<dbReference type="InterPro" id="IPR013512">
    <property type="entry name" value="DXP_reductoisomerase_N"/>
</dbReference>
<evidence type="ECO:0000256" key="8">
    <source>
        <dbReference type="ARBA" id="ARBA00048543"/>
    </source>
</evidence>
<dbReference type="Pfam" id="PF08436">
    <property type="entry name" value="DXP_redisom_C"/>
    <property type="match status" value="1"/>
</dbReference>
<keyword evidence="4 9" id="KW-0521">NADP</keyword>
<dbReference type="Proteomes" id="UP000414233">
    <property type="component" value="Unassembled WGS sequence"/>
</dbReference>